<evidence type="ECO:0000313" key="2">
    <source>
        <dbReference type="EMBL" id="CAJ0561924.1"/>
    </source>
</evidence>
<comment type="caution">
    <text evidence="2">The sequence shown here is derived from an EMBL/GenBank/DDBJ whole genome shotgun (WGS) entry which is preliminary data.</text>
</comment>
<accession>A0AA36FS72</accession>
<name>A0AA36FS72_9BILA</name>
<sequence>MVCIIVIAISLEVCVLALFYVVHSYYLLDGRVNMSEKTRRLQKQLLNAMVWQVFVPFATIAGPWGLGAVIVVKRIHTNPLVLQLFVYIDGVHGTLSSHGTLCVLQPAK</sequence>
<evidence type="ECO:0008006" key="4">
    <source>
        <dbReference type="Google" id="ProtNLM"/>
    </source>
</evidence>
<proteinExistence type="predicted"/>
<keyword evidence="1" id="KW-1133">Transmembrane helix</keyword>
<feature type="transmembrane region" description="Helical" evidence="1">
    <location>
        <begin position="49"/>
        <end position="72"/>
    </location>
</feature>
<evidence type="ECO:0000313" key="3">
    <source>
        <dbReference type="Proteomes" id="UP001177023"/>
    </source>
</evidence>
<feature type="non-terminal residue" evidence="2">
    <location>
        <position position="1"/>
    </location>
</feature>
<reference evidence="2" key="1">
    <citation type="submission" date="2023-06" db="EMBL/GenBank/DDBJ databases">
        <authorList>
            <person name="Delattre M."/>
        </authorList>
    </citation>
    <scope>NUCLEOTIDE SEQUENCE</scope>
    <source>
        <strain evidence="2">AF72</strain>
    </source>
</reference>
<dbReference type="AlphaFoldDB" id="A0AA36FS72"/>
<dbReference type="Proteomes" id="UP001177023">
    <property type="component" value="Unassembled WGS sequence"/>
</dbReference>
<dbReference type="EMBL" id="CATQJA010000593">
    <property type="protein sequence ID" value="CAJ0561924.1"/>
    <property type="molecule type" value="Genomic_DNA"/>
</dbReference>
<evidence type="ECO:0000256" key="1">
    <source>
        <dbReference type="SAM" id="Phobius"/>
    </source>
</evidence>
<keyword evidence="1" id="KW-0472">Membrane</keyword>
<dbReference type="InterPro" id="IPR019422">
    <property type="entry name" value="7TM_GPCR_serpentine_rcpt_Srh"/>
</dbReference>
<gene>
    <name evidence="2" type="ORF">MSPICULIGERA_LOCUS1979</name>
</gene>
<keyword evidence="3" id="KW-1185">Reference proteome</keyword>
<feature type="transmembrane region" description="Helical" evidence="1">
    <location>
        <begin position="6"/>
        <end position="28"/>
    </location>
</feature>
<keyword evidence="1" id="KW-0812">Transmembrane</keyword>
<organism evidence="2 3">
    <name type="scientific">Mesorhabditis spiculigera</name>
    <dbReference type="NCBI Taxonomy" id="96644"/>
    <lineage>
        <taxon>Eukaryota</taxon>
        <taxon>Metazoa</taxon>
        <taxon>Ecdysozoa</taxon>
        <taxon>Nematoda</taxon>
        <taxon>Chromadorea</taxon>
        <taxon>Rhabditida</taxon>
        <taxon>Rhabditina</taxon>
        <taxon>Rhabditomorpha</taxon>
        <taxon>Rhabditoidea</taxon>
        <taxon>Rhabditidae</taxon>
        <taxon>Mesorhabditinae</taxon>
        <taxon>Mesorhabditis</taxon>
    </lineage>
</organism>
<dbReference type="Pfam" id="PF10318">
    <property type="entry name" value="7TM_GPCR_Srh"/>
    <property type="match status" value="1"/>
</dbReference>
<protein>
    <recommendedName>
        <fullName evidence="4">G protein-coupled receptor</fullName>
    </recommendedName>
</protein>